<name>A0A317WCY6_9EURO</name>
<reference evidence="2 3" key="1">
    <citation type="submission" date="2016-12" db="EMBL/GenBank/DDBJ databases">
        <title>The genomes of Aspergillus section Nigri reveals drivers in fungal speciation.</title>
        <authorList>
            <consortium name="DOE Joint Genome Institute"/>
            <person name="Vesth T.C."/>
            <person name="Nybo J."/>
            <person name="Theobald S."/>
            <person name="Brandl J."/>
            <person name="Frisvad J.C."/>
            <person name="Nielsen K.F."/>
            <person name="Lyhne E.K."/>
            <person name="Kogle M.E."/>
            <person name="Kuo A."/>
            <person name="Riley R."/>
            <person name="Clum A."/>
            <person name="Nolan M."/>
            <person name="Lipzen A."/>
            <person name="Salamov A."/>
            <person name="Henrissat B."/>
            <person name="Wiebenga A."/>
            <person name="De Vries R.P."/>
            <person name="Grigoriev I.V."/>
            <person name="Mortensen U.H."/>
            <person name="Andersen M.R."/>
            <person name="Baker S.E."/>
        </authorList>
    </citation>
    <scope>NUCLEOTIDE SEQUENCE [LARGE SCALE GENOMIC DNA]</scope>
    <source>
        <strain evidence="2 3">CBS 117.55</strain>
    </source>
</reference>
<keyword evidence="1" id="KW-1133">Transmembrane helix</keyword>
<evidence type="ECO:0000313" key="2">
    <source>
        <dbReference type="EMBL" id="PWY82898.1"/>
    </source>
</evidence>
<proteinExistence type="predicted"/>
<dbReference type="AlphaFoldDB" id="A0A317WCY6"/>
<dbReference type="OrthoDB" id="4486746at2759"/>
<dbReference type="Proteomes" id="UP000247233">
    <property type="component" value="Unassembled WGS sequence"/>
</dbReference>
<gene>
    <name evidence="2" type="ORF">BO70DRAFT_404430</name>
</gene>
<accession>A0A317WCY6</accession>
<protein>
    <submittedName>
        <fullName evidence="2">Uncharacterized protein</fullName>
    </submittedName>
</protein>
<feature type="transmembrane region" description="Helical" evidence="1">
    <location>
        <begin position="248"/>
        <end position="267"/>
    </location>
</feature>
<keyword evidence="1" id="KW-0472">Membrane</keyword>
<organism evidence="2 3">
    <name type="scientific">Aspergillus heteromorphus CBS 117.55</name>
    <dbReference type="NCBI Taxonomy" id="1448321"/>
    <lineage>
        <taxon>Eukaryota</taxon>
        <taxon>Fungi</taxon>
        <taxon>Dikarya</taxon>
        <taxon>Ascomycota</taxon>
        <taxon>Pezizomycotina</taxon>
        <taxon>Eurotiomycetes</taxon>
        <taxon>Eurotiomycetidae</taxon>
        <taxon>Eurotiales</taxon>
        <taxon>Aspergillaceae</taxon>
        <taxon>Aspergillus</taxon>
        <taxon>Aspergillus subgen. Circumdati</taxon>
    </lineage>
</organism>
<keyword evidence="1" id="KW-0812">Transmembrane</keyword>
<evidence type="ECO:0000256" key="1">
    <source>
        <dbReference type="SAM" id="Phobius"/>
    </source>
</evidence>
<dbReference type="VEuPathDB" id="FungiDB:BO70DRAFT_404430"/>
<dbReference type="GeneID" id="37069311"/>
<keyword evidence="3" id="KW-1185">Reference proteome</keyword>
<comment type="caution">
    <text evidence="2">The sequence shown here is derived from an EMBL/GenBank/DDBJ whole genome shotgun (WGS) entry which is preliminary data.</text>
</comment>
<dbReference type="RefSeq" id="XP_025399612.1">
    <property type="nucleotide sequence ID" value="XM_025547074.1"/>
</dbReference>
<sequence length="299" mass="33493">MGHKISVIHGVKSENYYRPGNAINEIWVGDVELISRLPFTDSDMAQASWPKGQFPKIPWHNFIIPLKRGFDALKGSVGGNMHVVKEVVGGNLHVVKEAVGGNLHVVKEAVGGNLHAVKKRSAGAVTEAIVAAANVHTMKHKLDTPKESNSSTTFFHHNHCFLFLAGAMLYFFAYETCKLSENICRMELPSGRKLGVDIYYDSYKAWLMKKRIVAMAAICLAWVMWALGSLIMTVILRNLGLDFPRCQTTYTLVLNVPMLFFCARACVAMGHIRRQQDLLELQSLREHLEERVVDNSTRV</sequence>
<evidence type="ECO:0000313" key="3">
    <source>
        <dbReference type="Proteomes" id="UP000247233"/>
    </source>
</evidence>
<feature type="transmembrane region" description="Helical" evidence="1">
    <location>
        <begin position="212"/>
        <end position="236"/>
    </location>
</feature>
<dbReference type="EMBL" id="MSFL01000011">
    <property type="protein sequence ID" value="PWY82898.1"/>
    <property type="molecule type" value="Genomic_DNA"/>
</dbReference>